<dbReference type="InterPro" id="IPR029058">
    <property type="entry name" value="AB_hydrolase_fold"/>
</dbReference>
<dbReference type="EMBL" id="FZPH01000011">
    <property type="protein sequence ID" value="SNT58894.1"/>
    <property type="molecule type" value="Genomic_DNA"/>
</dbReference>
<dbReference type="Gene3D" id="3.40.50.1820">
    <property type="entry name" value="alpha/beta hydrolase"/>
    <property type="match status" value="1"/>
</dbReference>
<dbReference type="PANTHER" id="PTHR22946">
    <property type="entry name" value="DIENELACTONE HYDROLASE DOMAIN-CONTAINING PROTEIN-RELATED"/>
    <property type="match status" value="1"/>
</dbReference>
<accession>A0A239NX04</accession>
<evidence type="ECO:0000313" key="4">
    <source>
        <dbReference type="Proteomes" id="UP000198362"/>
    </source>
</evidence>
<keyword evidence="2 3" id="KW-0378">Hydrolase</keyword>
<organism evidence="3 4">
    <name type="scientific">Asanoa hainanensis</name>
    <dbReference type="NCBI Taxonomy" id="560556"/>
    <lineage>
        <taxon>Bacteria</taxon>
        <taxon>Bacillati</taxon>
        <taxon>Actinomycetota</taxon>
        <taxon>Actinomycetes</taxon>
        <taxon>Micromonosporales</taxon>
        <taxon>Micromonosporaceae</taxon>
        <taxon>Asanoa</taxon>
    </lineage>
</organism>
<comment type="similarity">
    <text evidence="1">Belongs to the AB hydrolase superfamily.</text>
</comment>
<proteinExistence type="inferred from homology"/>
<dbReference type="PANTHER" id="PTHR22946:SF9">
    <property type="entry name" value="POLYKETIDE TRANSFERASE AF380"/>
    <property type="match status" value="1"/>
</dbReference>
<gene>
    <name evidence="3" type="ORF">SAMN05421812_11185</name>
</gene>
<dbReference type="Proteomes" id="UP000198362">
    <property type="component" value="Unassembled WGS sequence"/>
</dbReference>
<evidence type="ECO:0000256" key="2">
    <source>
        <dbReference type="ARBA" id="ARBA00022801"/>
    </source>
</evidence>
<dbReference type="GO" id="GO:0052689">
    <property type="term" value="F:carboxylic ester hydrolase activity"/>
    <property type="evidence" value="ECO:0007669"/>
    <property type="project" value="UniProtKB-ARBA"/>
</dbReference>
<dbReference type="AlphaFoldDB" id="A0A239NX04"/>
<dbReference type="InterPro" id="IPR050261">
    <property type="entry name" value="FrsA_esterase"/>
</dbReference>
<evidence type="ECO:0000256" key="1">
    <source>
        <dbReference type="ARBA" id="ARBA00008645"/>
    </source>
</evidence>
<evidence type="ECO:0000313" key="3">
    <source>
        <dbReference type="EMBL" id="SNT58894.1"/>
    </source>
</evidence>
<keyword evidence="4" id="KW-1185">Reference proteome</keyword>
<dbReference type="SUPFAM" id="SSF53474">
    <property type="entry name" value="alpha/beta-Hydrolases"/>
    <property type="match status" value="1"/>
</dbReference>
<sequence>MRVGDVPAVLWMPSYPDPRPLVLLGHGGSGHKRSERVVELGRWFAERAGCAAVAIDGPYHGDRVPSPLTTAEYQARVVAEGIETVLDRMTDDWLTTLDVIGAEGLADVSRVGYLGLSMGTRFGLPVAAALGDRLRCAVLGKFGLRQEMAPGMAAPGRVARDAARLTAPVLFHVQWHDELFPRDGQLALFDLLPSYDKELIAFPGPHGETRPEAVTRWREFVVRHLTSP</sequence>
<name>A0A239NX04_9ACTN</name>
<reference evidence="3 4" key="1">
    <citation type="submission" date="2017-06" db="EMBL/GenBank/DDBJ databases">
        <authorList>
            <person name="Kim H.J."/>
            <person name="Triplett B.A."/>
        </authorList>
    </citation>
    <scope>NUCLEOTIDE SEQUENCE [LARGE SCALE GENOMIC DNA]</scope>
    <source>
        <strain evidence="3 4">CGMCC 4.5593</strain>
    </source>
</reference>
<protein>
    <submittedName>
        <fullName evidence="3">Dienelactone hydrolase</fullName>
    </submittedName>
</protein>